<dbReference type="Gene3D" id="3.40.50.300">
    <property type="entry name" value="P-loop containing nucleotide triphosphate hydrolases"/>
    <property type="match status" value="1"/>
</dbReference>
<dbReference type="InterPro" id="IPR007111">
    <property type="entry name" value="NACHT_NTPase"/>
</dbReference>
<feature type="domain" description="NACHT" evidence="1">
    <location>
        <begin position="253"/>
        <end position="597"/>
    </location>
</feature>
<proteinExistence type="predicted"/>
<organism evidence="2 3">
    <name type="scientific">Streptomyces fructofermentans</name>
    <dbReference type="NCBI Taxonomy" id="152141"/>
    <lineage>
        <taxon>Bacteria</taxon>
        <taxon>Bacillati</taxon>
        <taxon>Actinomycetota</taxon>
        <taxon>Actinomycetes</taxon>
        <taxon>Kitasatosporales</taxon>
        <taxon>Streptomycetaceae</taxon>
        <taxon>Streptomyces</taxon>
    </lineage>
</organism>
<evidence type="ECO:0000313" key="3">
    <source>
        <dbReference type="Proteomes" id="UP000645555"/>
    </source>
</evidence>
<dbReference type="PANTHER" id="PTHR46844:SF1">
    <property type="entry name" value="SLR5058 PROTEIN"/>
    <property type="match status" value="1"/>
</dbReference>
<evidence type="ECO:0000313" key="2">
    <source>
        <dbReference type="EMBL" id="GGX57232.1"/>
    </source>
</evidence>
<reference evidence="2" key="2">
    <citation type="submission" date="2020-09" db="EMBL/GenBank/DDBJ databases">
        <authorList>
            <person name="Sun Q."/>
            <person name="Ohkuma M."/>
        </authorList>
    </citation>
    <scope>NUCLEOTIDE SEQUENCE</scope>
    <source>
        <strain evidence="2">JCM 4956</strain>
    </source>
</reference>
<gene>
    <name evidence="2" type="ORF">GCM10010515_25990</name>
</gene>
<evidence type="ECO:0000259" key="1">
    <source>
        <dbReference type="PROSITE" id="PS50837"/>
    </source>
</evidence>
<dbReference type="Proteomes" id="UP000645555">
    <property type="component" value="Unassembled WGS sequence"/>
</dbReference>
<accession>A0A918KBS2</accession>
<dbReference type="InterPro" id="IPR054547">
    <property type="entry name" value="NNH1"/>
</dbReference>
<protein>
    <submittedName>
        <fullName evidence="2">ATP-binding protein</fullName>
    </submittedName>
</protein>
<dbReference type="GO" id="GO:0005524">
    <property type="term" value="F:ATP binding"/>
    <property type="evidence" value="ECO:0007669"/>
    <property type="project" value="UniProtKB-KW"/>
</dbReference>
<reference evidence="2" key="1">
    <citation type="journal article" date="2014" name="Int. J. Syst. Evol. Microbiol.">
        <title>Complete genome sequence of Corynebacterium casei LMG S-19264T (=DSM 44701T), isolated from a smear-ripened cheese.</title>
        <authorList>
            <consortium name="US DOE Joint Genome Institute (JGI-PGF)"/>
            <person name="Walter F."/>
            <person name="Albersmeier A."/>
            <person name="Kalinowski J."/>
            <person name="Ruckert C."/>
        </authorList>
    </citation>
    <scope>NUCLEOTIDE SEQUENCE</scope>
    <source>
        <strain evidence="2">JCM 4956</strain>
    </source>
</reference>
<sequence length="897" mass="98250">MIAARIASGALVPLVKKLFVREGPGAGLVGRPVRISSLVSFTGEKRLLTEADLRRLTAGLLRTAVGSAPVGERLVEPAEEEAVSLALARTLTRLGDLEMDDVQAVRLGPQALAKALKAADGDGTRDLSADGAHLHDALLLSACLHILHFFTQRSTFVARTLVEHSGQLAEAIAKTDLLLARHPSPITRDTLFEERYVTHIAQKHGMLAIYGIDLTRSPEQWPLGTAYLSLEADLGQDRHHAMIRAEYAFNGRDRVLLRGVAGSGKTTLVQWLAVTTAQQDLSLLNSDAPLAALIGRVPFVLPMRTLTRQHDYLPNPDEFLHRTRSPLAGAQPAGWVDRVLSSGRGLLLIDGIDEVSKQTRERTRRWLQDLLVTYPGNVWLVTSRPSAVRDKWLAAEKFSELSLAPMSRQDVASFIHRWHNAARSVSTPEQQELLDGYEASLVTAVRTKKDLARLATNPLMCGLICALHCDRHGYLPRGRKELYEAALSMLLARRDRERDMDAPDGIDLTEDPKIRLLQRLAYKFILNGKSELDRSHAERIIADTLPSVPVAAEQGDAAAIFQHLLLRSGLLREPAVGSIDFIHRTFQDYLGAKAAVEEGDMALLVLRAVDSQWEDVVRMAVAHARPREGAELLLDLIRRGDSSTSTYRRNQLHLLATAAVEHATELEPRVRDMISERAGALIPPRSRREVRDLVGIGSVALELLPGPDRLSDEEALLTAHTAILIGGDAAIALLGRYNRHPDPRVRQLLCNAWHRFDTAAYAEGVLAGLLGSDVYFEVTTPAELAAFTPLGGRSHVRVSSAFDTNQLIQSLHPAGVTHLWLPAGQSVTWYWLAAFPRLETLTLDLGAETLDVSSLGAHPGLLHLRIAKAQSTVGLESLADTVVVTPYEQDPGIVPGV</sequence>
<dbReference type="PROSITE" id="PS50837">
    <property type="entry name" value="NACHT"/>
    <property type="match status" value="1"/>
</dbReference>
<dbReference type="SUPFAM" id="SSF52540">
    <property type="entry name" value="P-loop containing nucleoside triphosphate hydrolases"/>
    <property type="match status" value="1"/>
</dbReference>
<dbReference type="InterPro" id="IPR027417">
    <property type="entry name" value="P-loop_NTPase"/>
</dbReference>
<keyword evidence="3" id="KW-1185">Reference proteome</keyword>
<dbReference type="Pfam" id="PF22733">
    <property type="entry name" value="NNH1"/>
    <property type="match status" value="1"/>
</dbReference>
<dbReference type="Pfam" id="PF05729">
    <property type="entry name" value="NACHT"/>
    <property type="match status" value="1"/>
</dbReference>
<dbReference type="EMBL" id="BMWD01000007">
    <property type="protein sequence ID" value="GGX57232.1"/>
    <property type="molecule type" value="Genomic_DNA"/>
</dbReference>
<dbReference type="AlphaFoldDB" id="A0A918KBS2"/>
<comment type="caution">
    <text evidence="2">The sequence shown here is derived from an EMBL/GenBank/DDBJ whole genome shotgun (WGS) entry which is preliminary data.</text>
</comment>
<keyword evidence="2" id="KW-0067">ATP-binding</keyword>
<name>A0A918KBS2_9ACTN</name>
<dbReference type="PANTHER" id="PTHR46844">
    <property type="entry name" value="SLR5058 PROTEIN"/>
    <property type="match status" value="1"/>
</dbReference>
<keyword evidence="2" id="KW-0547">Nucleotide-binding</keyword>